<evidence type="ECO:0000256" key="1">
    <source>
        <dbReference type="SAM" id="SignalP"/>
    </source>
</evidence>
<evidence type="ECO:0000313" key="3">
    <source>
        <dbReference type="EMBL" id="MBF7955415.1"/>
    </source>
</evidence>
<dbReference type="InterPro" id="IPR008966">
    <property type="entry name" value="Adhesion_dom_sf"/>
</dbReference>
<dbReference type="RefSeq" id="WP_095921707.1">
    <property type="nucleotide sequence ID" value="NZ_CBCSED010000010.1"/>
</dbReference>
<dbReference type="EMBL" id="JADOBH010000001">
    <property type="protein sequence ID" value="MBF7955415.1"/>
    <property type="molecule type" value="Genomic_DNA"/>
</dbReference>
<keyword evidence="4" id="KW-1185">Reference proteome</keyword>
<evidence type="ECO:0000259" key="2">
    <source>
        <dbReference type="Pfam" id="PF00419"/>
    </source>
</evidence>
<dbReference type="InterPro" id="IPR036937">
    <property type="entry name" value="Adhesion_dom_fimbrial_sf"/>
</dbReference>
<feature type="signal peptide" evidence="1">
    <location>
        <begin position="1"/>
        <end position="21"/>
    </location>
</feature>
<dbReference type="PIRSF" id="PIRSF029766">
    <property type="entry name" value="UCP029766"/>
    <property type="match status" value="1"/>
</dbReference>
<reference evidence="3 4" key="1">
    <citation type="submission" date="2020-11" db="EMBL/GenBank/DDBJ databases">
        <title>Taxonomic investigation of Rahnella spp.</title>
        <authorList>
            <person name="Lee S.D."/>
        </authorList>
    </citation>
    <scope>NUCLEOTIDE SEQUENCE [LARGE SCALE GENOMIC DNA]</scope>
    <source>
        <strain evidence="3 4">SAP-10</strain>
    </source>
</reference>
<evidence type="ECO:0000313" key="4">
    <source>
        <dbReference type="Proteomes" id="UP000600307"/>
    </source>
</evidence>
<protein>
    <submittedName>
        <fullName evidence="3">Fimbrial usher protein StbD</fullName>
    </submittedName>
</protein>
<proteinExistence type="predicted"/>
<name>A0ABS0DNE3_9GAMM</name>
<dbReference type="SUPFAM" id="SSF49401">
    <property type="entry name" value="Bacterial adhesins"/>
    <property type="match status" value="1"/>
</dbReference>
<feature type="domain" description="Fimbrial-type adhesion" evidence="2">
    <location>
        <begin position="263"/>
        <end position="444"/>
    </location>
</feature>
<organism evidence="3 4">
    <name type="scientific">Rahnella victoriana</name>
    <dbReference type="NCBI Taxonomy" id="1510570"/>
    <lineage>
        <taxon>Bacteria</taxon>
        <taxon>Pseudomonadati</taxon>
        <taxon>Pseudomonadota</taxon>
        <taxon>Gammaproteobacteria</taxon>
        <taxon>Enterobacterales</taxon>
        <taxon>Yersiniaceae</taxon>
        <taxon>Rahnella</taxon>
    </lineage>
</organism>
<dbReference type="NCBIfam" id="NF011783">
    <property type="entry name" value="PRK15247.1"/>
    <property type="match status" value="1"/>
</dbReference>
<dbReference type="InterPro" id="IPR000259">
    <property type="entry name" value="Adhesion_dom_fimbrial"/>
</dbReference>
<keyword evidence="1" id="KW-0732">Signal</keyword>
<dbReference type="Gene3D" id="2.60.40.1090">
    <property type="entry name" value="Fimbrial-type adhesion domain"/>
    <property type="match status" value="1"/>
</dbReference>
<dbReference type="Pfam" id="PF00419">
    <property type="entry name" value="Fimbrial"/>
    <property type="match status" value="1"/>
</dbReference>
<comment type="caution">
    <text evidence="3">The sequence shown here is derived from an EMBL/GenBank/DDBJ whole genome shotgun (WGS) entry which is preliminary data.</text>
</comment>
<dbReference type="Proteomes" id="UP000600307">
    <property type="component" value="Unassembled WGS sequence"/>
</dbReference>
<feature type="chain" id="PRO_5046896372" evidence="1">
    <location>
        <begin position="22"/>
        <end position="444"/>
    </location>
</feature>
<dbReference type="InterPro" id="IPR011228">
    <property type="entry name" value="UCP029766"/>
</dbReference>
<sequence length="444" mass="46614">MLKLKIFFMLMLLTVSIPSNATCYRVTSTSWLSSEIIAAGYTATSWSGGSDANSGNLGFPATISLSTSSFTPSGTLLASSTATFLTGGYSTGYAANQILYRCALADAGSLLEFYATNGDDNTGGRYETEEVEGAYYTAMANVAIRLTNVKTGNYFSKYWQSRTLTSDDWVQDSTYIYIPASAFSDVNAELFKINDTTYYRNSTNSRNAYYYSYAGPAGYIAFQGPGISASLADGLSSDGGSGTSGWYANWPGAFSLYRGVTFVRGAMCSVKDYPTIVILPSISVPEIVNGEVSQQSFSITLSCEDTAVSSVSASTTTSANVAMGFLVNEATAVTAASNLGLTSTNGVTYLLDTNYGSSGVASGVGIRIYNESGTALNLLSKTTTATGNAGGWYAYKDLTTSQGDSTDGVTTYTGNFTASLEAISGETVTAGTVNAQLQVVVSFQ</sequence>
<accession>A0ABS0DNE3</accession>
<gene>
    <name evidence="3" type="primary">stbD</name>
    <name evidence="3" type="ORF">IV431_07620</name>
</gene>